<dbReference type="Gene3D" id="3.40.50.970">
    <property type="match status" value="1"/>
</dbReference>
<comment type="cofactor">
    <cofactor evidence="1">
        <name>thiamine diphosphate</name>
        <dbReference type="ChEBI" id="CHEBI:58937"/>
    </cofactor>
</comment>
<reference evidence="5 6" key="1">
    <citation type="journal article" date="2016" name="Nat. Commun.">
        <title>Thousands of microbial genomes shed light on interconnected biogeochemical processes in an aquifer system.</title>
        <authorList>
            <person name="Anantharaman K."/>
            <person name="Brown C.T."/>
            <person name="Hug L.A."/>
            <person name="Sharon I."/>
            <person name="Castelle C.J."/>
            <person name="Probst A.J."/>
            <person name="Thomas B.C."/>
            <person name="Singh A."/>
            <person name="Wilkins M.J."/>
            <person name="Karaoz U."/>
            <person name="Brodie E.L."/>
            <person name="Williams K.H."/>
            <person name="Hubbard S.S."/>
            <person name="Banfield J.F."/>
        </authorList>
    </citation>
    <scope>NUCLEOTIDE SEQUENCE [LARGE SCALE GENOMIC DNA]</scope>
</reference>
<keyword evidence="3" id="KW-0786">Thiamine pyrophosphate</keyword>
<evidence type="ECO:0000256" key="3">
    <source>
        <dbReference type="ARBA" id="ARBA00023052"/>
    </source>
</evidence>
<comment type="similarity">
    <text evidence="2">Belongs to the transketolase family.</text>
</comment>
<evidence type="ECO:0000313" key="5">
    <source>
        <dbReference type="EMBL" id="OHA50608.1"/>
    </source>
</evidence>
<organism evidence="5 6">
    <name type="scientific">Candidatus Terrybacteria bacterium RIFCSPHIGHO2_02_41_19</name>
    <dbReference type="NCBI Taxonomy" id="1802364"/>
    <lineage>
        <taxon>Bacteria</taxon>
        <taxon>Candidatus Terryibacteriota</taxon>
    </lineage>
</organism>
<evidence type="ECO:0000256" key="1">
    <source>
        <dbReference type="ARBA" id="ARBA00001964"/>
    </source>
</evidence>
<proteinExistence type="inferred from homology"/>
<accession>A0A1G2PQL5</accession>
<dbReference type="PANTHER" id="PTHR47514">
    <property type="entry name" value="TRANSKETOLASE N-TERMINAL SECTION-RELATED"/>
    <property type="match status" value="1"/>
</dbReference>
<dbReference type="Proteomes" id="UP000178646">
    <property type="component" value="Unassembled WGS sequence"/>
</dbReference>
<dbReference type="InterPro" id="IPR029061">
    <property type="entry name" value="THDP-binding"/>
</dbReference>
<dbReference type="Pfam" id="PF00456">
    <property type="entry name" value="Transketolase_N"/>
    <property type="match status" value="1"/>
</dbReference>
<dbReference type="InterPro" id="IPR005474">
    <property type="entry name" value="Transketolase_N"/>
</dbReference>
<comment type="caution">
    <text evidence="5">The sequence shown here is derived from an EMBL/GenBank/DDBJ whole genome shotgun (WGS) entry which is preliminary data.</text>
</comment>
<dbReference type="SUPFAM" id="SSF52518">
    <property type="entry name" value="Thiamin diphosphate-binding fold (THDP-binding)"/>
    <property type="match status" value="1"/>
</dbReference>
<feature type="domain" description="Transketolase N-terminal" evidence="4">
    <location>
        <begin position="12"/>
        <end position="268"/>
    </location>
</feature>
<evidence type="ECO:0000256" key="2">
    <source>
        <dbReference type="ARBA" id="ARBA00007131"/>
    </source>
</evidence>
<sequence>MLSDEQIKKLEAMANTIRQDIIAMLLEAKSGHSAGPLGMADVFTVLYHTDAIKHNPKNPDWEERDRIVLSNGHICPVLYAVMARAGYFTVEELKTLRKFGTRLQGHPHRLALPGLETSSGPLGSGLSQAAGMAYAFRLDKKKNQTICLMSDGELDCGQSWEALMWAGKNKLDNLTAIIDRNNIQIDGFTEDIMPLEPLAEKFESFGWHAIEINGNDIRQVYDAVLQARAIFEKPVCIIAYTVPGKGVDFMEQDFNWHGKPPNKEEGEKALQELRTLGGKISGE</sequence>
<evidence type="ECO:0000259" key="4">
    <source>
        <dbReference type="Pfam" id="PF00456"/>
    </source>
</evidence>
<name>A0A1G2PQL5_9BACT</name>
<dbReference type="AlphaFoldDB" id="A0A1G2PQL5"/>
<protein>
    <submittedName>
        <fullName evidence="5">Transketolase</fullName>
    </submittedName>
</protein>
<evidence type="ECO:0000313" key="6">
    <source>
        <dbReference type="Proteomes" id="UP000178646"/>
    </source>
</evidence>
<gene>
    <name evidence="5" type="ORF">A2W59_01215</name>
</gene>
<dbReference type="EMBL" id="MHSU01000013">
    <property type="protein sequence ID" value="OHA50608.1"/>
    <property type="molecule type" value="Genomic_DNA"/>
</dbReference>
<dbReference type="CDD" id="cd02012">
    <property type="entry name" value="TPP_TK"/>
    <property type="match status" value="1"/>
</dbReference>
<dbReference type="PANTHER" id="PTHR47514:SF1">
    <property type="entry name" value="TRANSKETOLASE N-TERMINAL SECTION-RELATED"/>
    <property type="match status" value="1"/>
</dbReference>